<gene>
    <name evidence="5" type="ORF">D7W81_04180</name>
</gene>
<protein>
    <recommendedName>
        <fullName evidence="4">Fibronectin type-III domain-containing protein</fullName>
    </recommendedName>
</protein>
<dbReference type="InterPro" id="IPR036116">
    <property type="entry name" value="FN3_sf"/>
</dbReference>
<evidence type="ECO:0000313" key="6">
    <source>
        <dbReference type="Proteomes" id="UP000267003"/>
    </source>
</evidence>
<dbReference type="PANTHER" id="PTHR34142">
    <property type="entry name" value="ENDO-BETA-1,4-GLUCANASE A"/>
    <property type="match status" value="1"/>
</dbReference>
<proteinExistence type="predicted"/>
<evidence type="ECO:0000313" key="5">
    <source>
        <dbReference type="EMBL" id="RKH73415.1"/>
    </source>
</evidence>
<dbReference type="CDD" id="cd00063">
    <property type="entry name" value="FN3"/>
    <property type="match status" value="1"/>
</dbReference>
<reference evidence="6" key="1">
    <citation type="submission" date="2018-09" db="EMBL/GenBank/DDBJ databases">
        <authorList>
            <person name="Livingstone P.G."/>
            <person name="Whitworth D.E."/>
        </authorList>
    </citation>
    <scope>NUCLEOTIDE SEQUENCE [LARGE SCALE GENOMIC DNA]</scope>
    <source>
        <strain evidence="6">AB050A</strain>
    </source>
</reference>
<organism evidence="5 6">
    <name type="scientific">Corallococcus aberystwythensis</name>
    <dbReference type="NCBI Taxonomy" id="2316722"/>
    <lineage>
        <taxon>Bacteria</taxon>
        <taxon>Pseudomonadati</taxon>
        <taxon>Myxococcota</taxon>
        <taxon>Myxococcia</taxon>
        <taxon>Myxococcales</taxon>
        <taxon>Cystobacterineae</taxon>
        <taxon>Myxococcaceae</taxon>
        <taxon>Corallococcus</taxon>
    </lineage>
</organism>
<feature type="region of interest" description="Disordered" evidence="3">
    <location>
        <begin position="30"/>
        <end position="54"/>
    </location>
</feature>
<evidence type="ECO:0000256" key="3">
    <source>
        <dbReference type="SAM" id="MobiDB-lite"/>
    </source>
</evidence>
<keyword evidence="2" id="KW-0326">Glycosidase</keyword>
<dbReference type="SUPFAM" id="SSF52266">
    <property type="entry name" value="SGNH hydrolase"/>
    <property type="match status" value="1"/>
</dbReference>
<sequence length="1008" mass="108276">MHPTQGFQRPRRSALLDRLADLPREQEIRTMKRLGETDVQSEAASEGSGGAEPQQCWTADGDRFWIAPEDLLVTSAEERGTGVLTYGKATGSQAGFAAASLPVPLLKGDVLRLHATGVTDWKAVLLRLGAYVPAAPLPEVITFNYPTATASGYTPLDDAITRRSKSQLKAFTDWLEAHGQPKGYVGEVGWPKNDDKWHALAEAWYAAADDANLHVTNWSVGDWWRDEDPWQPYTFVTGAWTSTGSAPVVEAHPTTADRWRGVNLNIAEFGTGEVLPSNSGAFSNVNPGTYGQDYKYPDEDVYAYLHGRGVRVGRLAFRWERIQPALRGPLDATELGRLTAAVSAANAAGMKLVLNLHNYGRYWSGTDANTRTEWAFGDGLAAADLADVWSRLALAFQGNAGVLGFGLMNEPHDFEQDGALLWEQVSQAAVTAIRDAGSGKLILVPGYDWSSAAEWPEHHTRGSWIDDPSDNFAYEAHHYWDNTREGSYEESYAEEDIHAEHQCYGHQVVPPVLMRIMPLGDSLTGEPRAWRDPAYTQLTTAGFKGGDWIFVGAACDAYTGMPNEYHYHQGMSGWTMQGVLAKVDDWLTGSPADLVVLHIGANNIFSYQSQTSAELTSDWFDLVDKILAHSSNVRLLACTWGAVSSLVNPPNGFDRAETVVEVNNLIKAQIVGHTHYGTRLHLVEHIYTADDTRDGVHLSDEGYVKMAKPITTKLMDLYPPAPPVGVTDLMATAPAASLVTLNWSDAAGETSYTLERRPAGAGAWTEIEAGIPANSTNADDTTVAAMTAYEYRLVSVNAGGTTASNVAAVTTPAGVAGLAFIKGSHANGSGGPVSIARPAGAVAGTELYLGIFPGDNFTAPAPTSPDWTLVADATVTGDYAGFLYRRVAQAGDGATYSFPLAGWWNWQAVLGAVAGGDGVADTASGTNHWQEQTAPLTVTAPQDGLLLHFASGHFGAVTDDGGMTPKVTADNCALHSEGPVAAGDYTRRLSVQNVQLNASMLLALKPKP</sequence>
<dbReference type="InterPro" id="IPR017853">
    <property type="entry name" value="GH"/>
</dbReference>
<dbReference type="Proteomes" id="UP000267003">
    <property type="component" value="Unassembled WGS sequence"/>
</dbReference>
<name>A0A3A8R3N5_9BACT</name>
<evidence type="ECO:0000256" key="2">
    <source>
        <dbReference type="ARBA" id="ARBA00023295"/>
    </source>
</evidence>
<dbReference type="InterPro" id="IPR013783">
    <property type="entry name" value="Ig-like_fold"/>
</dbReference>
<dbReference type="InterPro" id="IPR003961">
    <property type="entry name" value="FN3_dom"/>
</dbReference>
<dbReference type="Gene3D" id="2.60.40.10">
    <property type="entry name" value="Immunoglobulins"/>
    <property type="match status" value="1"/>
</dbReference>
<evidence type="ECO:0000259" key="4">
    <source>
        <dbReference type="PROSITE" id="PS50853"/>
    </source>
</evidence>
<dbReference type="AlphaFoldDB" id="A0A3A8R3N5"/>
<dbReference type="SUPFAM" id="SSF49265">
    <property type="entry name" value="Fibronectin type III"/>
    <property type="match status" value="1"/>
</dbReference>
<comment type="caution">
    <text evidence="5">The sequence shown here is derived from an EMBL/GenBank/DDBJ whole genome shotgun (WGS) entry which is preliminary data.</text>
</comment>
<dbReference type="GO" id="GO:0009251">
    <property type="term" value="P:glucan catabolic process"/>
    <property type="evidence" value="ECO:0007669"/>
    <property type="project" value="TreeGrafter"/>
</dbReference>
<dbReference type="SUPFAM" id="SSF51445">
    <property type="entry name" value="(Trans)glycosidases"/>
    <property type="match status" value="2"/>
</dbReference>
<evidence type="ECO:0000256" key="1">
    <source>
        <dbReference type="ARBA" id="ARBA00022801"/>
    </source>
</evidence>
<feature type="domain" description="Fibronectin type-III" evidence="4">
    <location>
        <begin position="719"/>
        <end position="814"/>
    </location>
</feature>
<dbReference type="EMBL" id="RAWK01000015">
    <property type="protein sequence ID" value="RKH73415.1"/>
    <property type="molecule type" value="Genomic_DNA"/>
</dbReference>
<dbReference type="InterPro" id="IPR036514">
    <property type="entry name" value="SGNH_hydro_sf"/>
</dbReference>
<dbReference type="GO" id="GO:0016788">
    <property type="term" value="F:hydrolase activity, acting on ester bonds"/>
    <property type="evidence" value="ECO:0007669"/>
    <property type="project" value="UniProtKB-ARBA"/>
</dbReference>
<dbReference type="InterPro" id="IPR001547">
    <property type="entry name" value="Glyco_hydro_5"/>
</dbReference>
<dbReference type="PANTHER" id="PTHR34142:SF1">
    <property type="entry name" value="GLYCOSIDE HYDROLASE FAMILY 5 DOMAIN-CONTAINING PROTEIN"/>
    <property type="match status" value="1"/>
</dbReference>
<keyword evidence="1" id="KW-0378">Hydrolase</keyword>
<accession>A0A3A8R3N5</accession>
<dbReference type="GO" id="GO:0004553">
    <property type="term" value="F:hydrolase activity, hydrolyzing O-glycosyl compounds"/>
    <property type="evidence" value="ECO:0007669"/>
    <property type="project" value="InterPro"/>
</dbReference>
<dbReference type="PROSITE" id="PS50853">
    <property type="entry name" value="FN3"/>
    <property type="match status" value="1"/>
</dbReference>
<keyword evidence="6" id="KW-1185">Reference proteome</keyword>
<dbReference type="Gene3D" id="3.40.50.1110">
    <property type="entry name" value="SGNH hydrolase"/>
    <property type="match status" value="1"/>
</dbReference>
<dbReference type="Pfam" id="PF00150">
    <property type="entry name" value="Cellulase"/>
    <property type="match status" value="1"/>
</dbReference>
<dbReference type="Gene3D" id="3.20.20.80">
    <property type="entry name" value="Glycosidases"/>
    <property type="match status" value="2"/>
</dbReference>